<sequence>MMISRISFFGREGHKATPLLIVLLVFVNSILAVSGTGLEPVSQTHETIGMTSNRQNQAVSLGTNEATGPFDTTGVSSGDGSSVQREGGPNSGYLIGRDANGYYFVDINKPEDQLPISALNERAIRSGHQFEALKSSLDHSQTQTIDWGRLRQEDRGGPATQSPPSSPKYEGWRLSNNDHDVPLPEALGEWRPVAVGSEEANSNPLRDISPAFGPTTAQSSIASTSEHGPEATGTHGLVYDVEVAGVEPQFWRSTGLMVGRPGGQLDPLHLPPKSWQRIKAESAGTVDFWKPKFLQLQTDGRGNFRLHPFPPPPLTWVQLDPSEIPAEGLRSGIGSSRGRWWSNWSAKVKNVFSRSARTSATVDGAAGRAQGATSRRQSFTSAFDKLKTIKNKFASLFKTDPALLQAGAHPLHRRRL</sequence>
<gene>
    <name evidence="3" type="primary">SSCI66200.1</name>
    <name evidence="4" type="ORF">SPSC_05104</name>
</gene>
<feature type="chain" id="PRO_5015039025" description="Effector family protein Eff1" evidence="2">
    <location>
        <begin position="33"/>
        <end position="416"/>
    </location>
</feature>
<accession>A0A0F7RY63</accession>
<dbReference type="EMBL" id="CCFA01003929">
    <property type="protein sequence ID" value="CDS01425.1"/>
    <property type="molecule type" value="Genomic_DNA"/>
</dbReference>
<evidence type="ECO:0000256" key="1">
    <source>
        <dbReference type="SAM" id="MobiDB-lite"/>
    </source>
</evidence>
<feature type="region of interest" description="Disordered" evidence="1">
    <location>
        <begin position="197"/>
        <end position="232"/>
    </location>
</feature>
<evidence type="ECO:0008006" key="6">
    <source>
        <dbReference type="Google" id="ProtNLM"/>
    </source>
</evidence>
<dbReference type="AlphaFoldDB" id="A0A0F7RY63"/>
<reference evidence="4" key="3">
    <citation type="submission" date="2014-06" db="EMBL/GenBank/DDBJ databases">
        <authorList>
            <person name="Ju J."/>
            <person name="Zhang J."/>
        </authorList>
    </citation>
    <scope>NUCLEOTIDE SEQUENCE</scope>
    <source>
        <strain evidence="4">SscI8</strain>
    </source>
</reference>
<evidence type="ECO:0000313" key="5">
    <source>
        <dbReference type="Proteomes" id="UP000242770"/>
    </source>
</evidence>
<evidence type="ECO:0000313" key="3">
    <source>
        <dbReference type="EMBL" id="CDS01425.1"/>
    </source>
</evidence>
<keyword evidence="5" id="KW-1185">Reference proteome</keyword>
<feature type="region of interest" description="Disordered" evidence="1">
    <location>
        <begin position="62"/>
        <end position="91"/>
    </location>
</feature>
<feature type="compositionally biased region" description="Low complexity" evidence="1">
    <location>
        <begin position="71"/>
        <end position="83"/>
    </location>
</feature>
<evidence type="ECO:0000313" key="4">
    <source>
        <dbReference type="EMBL" id="CDU25270.1"/>
    </source>
</evidence>
<protein>
    <recommendedName>
        <fullName evidence="6">Effector family protein Eff1</fullName>
    </recommendedName>
</protein>
<feature type="region of interest" description="Disordered" evidence="1">
    <location>
        <begin position="150"/>
        <end position="177"/>
    </location>
</feature>
<feature type="signal peptide" evidence="2">
    <location>
        <begin position="1"/>
        <end position="32"/>
    </location>
</feature>
<keyword evidence="2" id="KW-0732">Signal</keyword>
<reference evidence="5" key="2">
    <citation type="submission" date="2014-06" db="EMBL/GenBank/DDBJ databases">
        <authorList>
            <person name="Berkman P.J."/>
        </authorList>
    </citation>
    <scope>NUCLEOTIDE SEQUENCE [LARGE SCALE GENOMIC DNA]</scope>
</reference>
<reference evidence="3" key="1">
    <citation type="submission" date="2014-06" db="EMBL/GenBank/DDBJ databases">
        <authorList>
            <person name="Berkman J.Paul."/>
        </authorList>
    </citation>
    <scope>NUCLEOTIDE SEQUENCE [LARGE SCALE GENOMIC DNA]</scope>
</reference>
<dbReference type="Proteomes" id="UP000242770">
    <property type="component" value="Unassembled WGS sequence"/>
</dbReference>
<feature type="compositionally biased region" description="Polar residues" evidence="1">
    <location>
        <begin position="215"/>
        <end position="226"/>
    </location>
</feature>
<organism evidence="3 5">
    <name type="scientific">Sporisorium scitamineum</name>
    <dbReference type="NCBI Taxonomy" id="49012"/>
    <lineage>
        <taxon>Eukaryota</taxon>
        <taxon>Fungi</taxon>
        <taxon>Dikarya</taxon>
        <taxon>Basidiomycota</taxon>
        <taxon>Ustilaginomycotina</taxon>
        <taxon>Ustilaginomycetes</taxon>
        <taxon>Ustilaginales</taxon>
        <taxon>Ustilaginaceae</taxon>
        <taxon>Sporisorium</taxon>
    </lineage>
</organism>
<proteinExistence type="predicted"/>
<evidence type="ECO:0000256" key="2">
    <source>
        <dbReference type="SAM" id="SignalP"/>
    </source>
</evidence>
<name>A0A0F7RY63_9BASI</name>
<dbReference type="EMBL" id="LK056684">
    <property type="protein sequence ID" value="CDU25270.1"/>
    <property type="molecule type" value="Genomic_DNA"/>
</dbReference>